<feature type="compositionally biased region" description="Acidic residues" evidence="1">
    <location>
        <begin position="124"/>
        <end position="133"/>
    </location>
</feature>
<accession>A0AAD4Q0X6</accession>
<feature type="compositionally biased region" description="Basic and acidic residues" evidence="1">
    <location>
        <begin position="32"/>
        <end position="41"/>
    </location>
</feature>
<feature type="compositionally biased region" description="Basic and acidic residues" evidence="1">
    <location>
        <begin position="112"/>
        <end position="123"/>
    </location>
</feature>
<protein>
    <submittedName>
        <fullName evidence="2">Uncharacterized protein</fullName>
    </submittedName>
</protein>
<evidence type="ECO:0000313" key="3">
    <source>
        <dbReference type="Proteomes" id="UP001201262"/>
    </source>
</evidence>
<feature type="region of interest" description="Disordered" evidence="1">
    <location>
        <begin position="87"/>
        <end position="155"/>
    </location>
</feature>
<dbReference type="AlphaFoldDB" id="A0AAD4Q0X6"/>
<evidence type="ECO:0000256" key="1">
    <source>
        <dbReference type="SAM" id="MobiDB-lite"/>
    </source>
</evidence>
<dbReference type="EMBL" id="JAJTJA010000001">
    <property type="protein sequence ID" value="KAH8704995.1"/>
    <property type="molecule type" value="Genomic_DNA"/>
</dbReference>
<comment type="caution">
    <text evidence="2">The sequence shown here is derived from an EMBL/GenBank/DDBJ whole genome shotgun (WGS) entry which is preliminary data.</text>
</comment>
<organism evidence="2 3">
    <name type="scientific">Talaromyces proteolyticus</name>
    <dbReference type="NCBI Taxonomy" id="1131652"/>
    <lineage>
        <taxon>Eukaryota</taxon>
        <taxon>Fungi</taxon>
        <taxon>Dikarya</taxon>
        <taxon>Ascomycota</taxon>
        <taxon>Pezizomycotina</taxon>
        <taxon>Eurotiomycetes</taxon>
        <taxon>Eurotiomycetidae</taxon>
        <taxon>Eurotiales</taxon>
        <taxon>Trichocomaceae</taxon>
        <taxon>Talaromyces</taxon>
        <taxon>Talaromyces sect. Bacilispori</taxon>
    </lineage>
</organism>
<name>A0AAD4Q0X6_9EURO</name>
<feature type="region of interest" description="Disordered" evidence="1">
    <location>
        <begin position="1"/>
        <end position="50"/>
    </location>
</feature>
<keyword evidence="3" id="KW-1185">Reference proteome</keyword>
<proteinExistence type="predicted"/>
<gene>
    <name evidence="2" type="ORF">BGW36DRAFT_353425</name>
</gene>
<evidence type="ECO:0000313" key="2">
    <source>
        <dbReference type="EMBL" id="KAH8704995.1"/>
    </source>
</evidence>
<sequence length="206" mass="23659">MSGMLTANAVAAPATNRYGLAAASGSGGGRKPNREGGDRPNPRQGGVRKNKGRKWCVLWRRPGHNHEECALRRIVDVVGAALNQGNLDMNDLPVQHPPNAQARRSERRRLRREQEQLEAQEPKQEEDEEEIKLEEEKPEPPVRANARTRRSERRRLEYVRRMRENEQQRLDNEILQGYEDLMQLFRNLSISLPDSMEGIKEGSKEH</sequence>
<dbReference type="Proteomes" id="UP001201262">
    <property type="component" value="Unassembled WGS sequence"/>
</dbReference>
<dbReference type="RefSeq" id="XP_046077616.1">
    <property type="nucleotide sequence ID" value="XM_046213434.1"/>
</dbReference>
<reference evidence="2" key="1">
    <citation type="submission" date="2021-12" db="EMBL/GenBank/DDBJ databases">
        <title>Convergent genome expansion in fungi linked to evolution of root-endophyte symbiosis.</title>
        <authorList>
            <consortium name="DOE Joint Genome Institute"/>
            <person name="Ke Y.-H."/>
            <person name="Bonito G."/>
            <person name="Liao H.-L."/>
            <person name="Looney B."/>
            <person name="Rojas-Flechas A."/>
            <person name="Nash J."/>
            <person name="Hameed K."/>
            <person name="Schadt C."/>
            <person name="Martin F."/>
            <person name="Crous P.W."/>
            <person name="Miettinen O."/>
            <person name="Magnuson J.K."/>
            <person name="Labbe J."/>
            <person name="Jacobson D."/>
            <person name="Doktycz M.J."/>
            <person name="Veneault-Fourrey C."/>
            <person name="Kuo A."/>
            <person name="Mondo S."/>
            <person name="Calhoun S."/>
            <person name="Riley R."/>
            <person name="Ohm R."/>
            <person name="LaButti K."/>
            <person name="Andreopoulos B."/>
            <person name="Pangilinan J."/>
            <person name="Nolan M."/>
            <person name="Tritt A."/>
            <person name="Clum A."/>
            <person name="Lipzen A."/>
            <person name="Daum C."/>
            <person name="Barry K."/>
            <person name="Grigoriev I.V."/>
            <person name="Vilgalys R."/>
        </authorList>
    </citation>
    <scope>NUCLEOTIDE SEQUENCE</scope>
    <source>
        <strain evidence="2">PMI_201</strain>
    </source>
</reference>
<dbReference type="GeneID" id="70243721"/>